<dbReference type="AlphaFoldDB" id="A0A235BRJ2"/>
<dbReference type="PROSITE" id="PS51900">
    <property type="entry name" value="CB"/>
    <property type="match status" value="1"/>
</dbReference>
<dbReference type="NCBIfam" id="NF001399">
    <property type="entry name" value="PRK00283.1"/>
    <property type="match status" value="1"/>
</dbReference>
<comment type="caution">
    <text evidence="13">The sequence shown here is derived from an EMBL/GenBank/DDBJ whole genome shotgun (WGS) entry which is preliminary data.</text>
</comment>
<evidence type="ECO:0000256" key="8">
    <source>
        <dbReference type="ARBA" id="ARBA00023172"/>
    </source>
</evidence>
<dbReference type="SUPFAM" id="SSF56349">
    <property type="entry name" value="DNA breaking-rejoining enzymes"/>
    <property type="match status" value="1"/>
</dbReference>
<dbReference type="InterPro" id="IPR011010">
    <property type="entry name" value="DNA_brk_join_enz"/>
</dbReference>
<dbReference type="EMBL" id="NOZQ01000157">
    <property type="protein sequence ID" value="OYD14812.1"/>
    <property type="molecule type" value="Genomic_DNA"/>
</dbReference>
<comment type="subunit">
    <text evidence="10">Forms a cyclic heterotetrameric complex composed of two molecules of XerC and two molecules of XerD.</text>
</comment>
<dbReference type="InterPro" id="IPR050090">
    <property type="entry name" value="Tyrosine_recombinase_XerCD"/>
</dbReference>
<evidence type="ECO:0000256" key="4">
    <source>
        <dbReference type="ARBA" id="ARBA00022618"/>
    </source>
</evidence>
<evidence type="ECO:0000313" key="13">
    <source>
        <dbReference type="EMBL" id="OYD14812.1"/>
    </source>
</evidence>
<keyword evidence="6 10" id="KW-0229">DNA integration</keyword>
<dbReference type="InterPro" id="IPR002104">
    <property type="entry name" value="Integrase_catalytic"/>
</dbReference>
<dbReference type="PROSITE" id="PS51898">
    <property type="entry name" value="TYR_RECOMBINASE"/>
    <property type="match status" value="1"/>
</dbReference>
<keyword evidence="9 10" id="KW-0131">Cell cycle</keyword>
<dbReference type="Gene3D" id="1.10.150.130">
    <property type="match status" value="1"/>
</dbReference>
<sequence>MNILDEFTNHLRVERGCLENTVKAYEGDVKKYIEFLSARGNDACNASQRDAHDFVASIACLAPSSRARIVSSLRTFYKFLLSEHRIKKTPLDNIESPRPKRHLPLVLSVEEMERLIESAKPITCIGLRDRAMLETLYAAGLRISELLSLRLSDAFLSENLLMVRGKGGKERIVPIGNPARYYIERYLRDSRPILKKGRRSEYLFLSVRGNRLSRMGFWKILRKYIVISGIDKRITPHTFRHSFATHLLEGGADLRIVQELLGHSDIQTTEIYTYIDRERLKEAIRVYHPRG</sequence>
<proteinExistence type="inferred from homology"/>
<dbReference type="PANTHER" id="PTHR30349">
    <property type="entry name" value="PHAGE INTEGRASE-RELATED"/>
    <property type="match status" value="1"/>
</dbReference>
<dbReference type="InterPro" id="IPR011932">
    <property type="entry name" value="Recomb_XerD"/>
</dbReference>
<feature type="active site" evidence="10">
    <location>
        <position position="263"/>
    </location>
</feature>
<dbReference type="InterPro" id="IPR023009">
    <property type="entry name" value="Tyrosine_recombinase_XerC/XerD"/>
</dbReference>
<dbReference type="GO" id="GO:0007059">
    <property type="term" value="P:chromosome segregation"/>
    <property type="evidence" value="ECO:0007669"/>
    <property type="project" value="UniProtKB-UniRule"/>
</dbReference>
<name>A0A235BRJ2_UNCW3</name>
<evidence type="ECO:0000256" key="9">
    <source>
        <dbReference type="ARBA" id="ARBA00023306"/>
    </source>
</evidence>
<dbReference type="NCBIfam" id="NF040815">
    <property type="entry name" value="recomb_XerA_Arch"/>
    <property type="match status" value="1"/>
</dbReference>
<evidence type="ECO:0000256" key="7">
    <source>
        <dbReference type="ARBA" id="ARBA00023125"/>
    </source>
</evidence>
<comment type="similarity">
    <text evidence="10">Belongs to the 'phage' integrase family. XerC subfamily.</text>
</comment>
<feature type="active site" description="O-(3'-phospho-DNA)-tyrosine intermediate" evidence="10">
    <location>
        <position position="272"/>
    </location>
</feature>
<dbReference type="Pfam" id="PF00589">
    <property type="entry name" value="Phage_integrase"/>
    <property type="match status" value="1"/>
</dbReference>
<keyword evidence="3 10" id="KW-0963">Cytoplasm</keyword>
<feature type="domain" description="Tyr recombinase" evidence="11">
    <location>
        <begin position="102"/>
        <end position="285"/>
    </location>
</feature>
<comment type="subcellular location">
    <subcellularLocation>
        <location evidence="1 10">Cytoplasm</location>
    </subcellularLocation>
</comment>
<dbReference type="Gene3D" id="1.10.443.10">
    <property type="entry name" value="Intergrase catalytic core"/>
    <property type="match status" value="1"/>
</dbReference>
<evidence type="ECO:0000256" key="2">
    <source>
        <dbReference type="ARBA" id="ARBA00010450"/>
    </source>
</evidence>
<evidence type="ECO:0000313" key="14">
    <source>
        <dbReference type="Proteomes" id="UP000215215"/>
    </source>
</evidence>
<dbReference type="Pfam" id="PF02899">
    <property type="entry name" value="Phage_int_SAM_1"/>
    <property type="match status" value="1"/>
</dbReference>
<feature type="active site" evidence="10">
    <location>
        <position position="166"/>
    </location>
</feature>
<feature type="active site" evidence="10">
    <location>
        <position position="240"/>
    </location>
</feature>
<dbReference type="InterPro" id="IPR004107">
    <property type="entry name" value="Integrase_SAM-like_N"/>
</dbReference>
<evidence type="ECO:0000256" key="10">
    <source>
        <dbReference type="HAMAP-Rule" id="MF_01808"/>
    </source>
</evidence>
<keyword evidence="4 10" id="KW-0132">Cell division</keyword>
<keyword evidence="5 10" id="KW-0159">Chromosome partition</keyword>
<gene>
    <name evidence="13" type="primary">xerD</name>
    <name evidence="10" type="synonym">xerC</name>
    <name evidence="13" type="ORF">CH333_07170</name>
</gene>
<dbReference type="InterPro" id="IPR044068">
    <property type="entry name" value="CB"/>
</dbReference>
<dbReference type="CDD" id="cd00798">
    <property type="entry name" value="INT_XerDC_C"/>
    <property type="match status" value="1"/>
</dbReference>
<feature type="active site" evidence="10">
    <location>
        <position position="237"/>
    </location>
</feature>
<comment type="similarity">
    <text evidence="2">Belongs to the 'phage' integrase family. XerD subfamily.</text>
</comment>
<dbReference type="NCBIfam" id="TIGR02225">
    <property type="entry name" value="recomb_XerD"/>
    <property type="match status" value="1"/>
</dbReference>
<evidence type="ECO:0000256" key="3">
    <source>
        <dbReference type="ARBA" id="ARBA00022490"/>
    </source>
</evidence>
<dbReference type="GO" id="GO:0009037">
    <property type="term" value="F:tyrosine-based site-specific recombinase activity"/>
    <property type="evidence" value="ECO:0007669"/>
    <property type="project" value="UniProtKB-UniRule"/>
</dbReference>
<protein>
    <recommendedName>
        <fullName evidence="10">Tyrosine recombinase XerC</fullName>
    </recommendedName>
</protein>
<dbReference type="GO" id="GO:0003677">
    <property type="term" value="F:DNA binding"/>
    <property type="evidence" value="ECO:0007669"/>
    <property type="project" value="UniProtKB-UniRule"/>
</dbReference>
<comment type="function">
    <text evidence="10">Site-specific tyrosine recombinase, which acts by catalyzing the cutting and rejoining of the recombining DNA molecules. The XerC-XerD complex is essential to convert dimers of the bacterial chromosome into monomers to permit their segregation at cell division. It also contributes to the segregational stability of plasmids.</text>
</comment>
<dbReference type="PANTHER" id="PTHR30349:SF81">
    <property type="entry name" value="TYROSINE RECOMBINASE XERC"/>
    <property type="match status" value="1"/>
</dbReference>
<organism evidence="13 14">
    <name type="scientific">candidate division WOR-3 bacterium JGI_Cruoil_03_44_89</name>
    <dbReference type="NCBI Taxonomy" id="1973748"/>
    <lineage>
        <taxon>Bacteria</taxon>
        <taxon>Bacteria division WOR-3</taxon>
    </lineage>
</organism>
<feature type="domain" description="Core-binding (CB)" evidence="12">
    <location>
        <begin position="1"/>
        <end position="81"/>
    </location>
</feature>
<keyword evidence="8 10" id="KW-0233">DNA recombination</keyword>
<dbReference type="HAMAP" id="MF_01808">
    <property type="entry name" value="Recomb_XerC_XerD"/>
    <property type="match status" value="1"/>
</dbReference>
<dbReference type="InterPro" id="IPR010998">
    <property type="entry name" value="Integrase_recombinase_N"/>
</dbReference>
<dbReference type="GO" id="GO:0005737">
    <property type="term" value="C:cytoplasm"/>
    <property type="evidence" value="ECO:0007669"/>
    <property type="project" value="UniProtKB-SubCell"/>
</dbReference>
<dbReference type="Proteomes" id="UP000215215">
    <property type="component" value="Unassembled WGS sequence"/>
</dbReference>
<dbReference type="SUPFAM" id="SSF47823">
    <property type="entry name" value="lambda integrase-like, N-terminal domain"/>
    <property type="match status" value="1"/>
</dbReference>
<feature type="active site" evidence="10">
    <location>
        <position position="142"/>
    </location>
</feature>
<keyword evidence="7 10" id="KW-0238">DNA-binding</keyword>
<evidence type="ECO:0000256" key="5">
    <source>
        <dbReference type="ARBA" id="ARBA00022829"/>
    </source>
</evidence>
<dbReference type="GO" id="GO:0006313">
    <property type="term" value="P:DNA transposition"/>
    <property type="evidence" value="ECO:0007669"/>
    <property type="project" value="UniProtKB-UniRule"/>
</dbReference>
<dbReference type="InterPro" id="IPR013762">
    <property type="entry name" value="Integrase-like_cat_sf"/>
</dbReference>
<evidence type="ECO:0000256" key="1">
    <source>
        <dbReference type="ARBA" id="ARBA00004496"/>
    </source>
</evidence>
<dbReference type="GO" id="GO:0051301">
    <property type="term" value="P:cell division"/>
    <property type="evidence" value="ECO:0007669"/>
    <property type="project" value="UniProtKB-KW"/>
</dbReference>
<evidence type="ECO:0000259" key="12">
    <source>
        <dbReference type="PROSITE" id="PS51900"/>
    </source>
</evidence>
<evidence type="ECO:0000259" key="11">
    <source>
        <dbReference type="PROSITE" id="PS51898"/>
    </source>
</evidence>
<evidence type="ECO:0000256" key="6">
    <source>
        <dbReference type="ARBA" id="ARBA00022908"/>
    </source>
</evidence>
<reference evidence="13 14" key="1">
    <citation type="submission" date="2017-07" db="EMBL/GenBank/DDBJ databases">
        <title>Recovery of genomes from metagenomes via a dereplication, aggregation, and scoring strategy.</title>
        <authorList>
            <person name="Sieber C.M."/>
            <person name="Probst A.J."/>
            <person name="Sharrar A."/>
            <person name="Thomas B.C."/>
            <person name="Hess M."/>
            <person name="Tringe S.G."/>
            <person name="Banfield J.F."/>
        </authorList>
    </citation>
    <scope>NUCLEOTIDE SEQUENCE [LARGE SCALE GENOMIC DNA]</scope>
    <source>
        <strain evidence="13">JGI_Cruoil_03_44_89</strain>
    </source>
</reference>
<accession>A0A235BRJ2</accession>